<dbReference type="InterPro" id="IPR018967">
    <property type="entry name" value="FeS-contain_CDGSH-typ"/>
</dbReference>
<comment type="similarity">
    <text evidence="1">Belongs to the protein disulfide isomerase family.</text>
</comment>
<keyword evidence="4" id="KW-0408">Iron</keyword>
<evidence type="ECO:0000256" key="5">
    <source>
        <dbReference type="ARBA" id="ARBA00023014"/>
    </source>
</evidence>
<evidence type="ECO:0000256" key="7">
    <source>
        <dbReference type="SAM" id="Phobius"/>
    </source>
</evidence>
<dbReference type="OrthoDB" id="427280at2759"/>
<organism evidence="9 10">
    <name type="scientific">Schistosoma japonicum</name>
    <name type="common">Blood fluke</name>
    <dbReference type="NCBI Taxonomy" id="6182"/>
    <lineage>
        <taxon>Eukaryota</taxon>
        <taxon>Metazoa</taxon>
        <taxon>Spiralia</taxon>
        <taxon>Lophotrochozoa</taxon>
        <taxon>Platyhelminthes</taxon>
        <taxon>Trematoda</taxon>
        <taxon>Digenea</taxon>
        <taxon>Strigeidida</taxon>
        <taxon>Schistosomatoidea</taxon>
        <taxon>Schistosomatidae</taxon>
        <taxon>Schistosoma</taxon>
    </lineage>
</organism>
<dbReference type="SMART" id="SM00704">
    <property type="entry name" value="ZnF_CDGSH"/>
    <property type="match status" value="2"/>
</dbReference>
<feature type="domain" description="Iron-binding zinc finger CDGSH type" evidence="8">
    <location>
        <begin position="144"/>
        <end position="179"/>
    </location>
</feature>
<dbReference type="STRING" id="6182.A0A4Z2CU48"/>
<comment type="cofactor">
    <cofactor evidence="6">
        <name>[2Fe-2S] cluster</name>
        <dbReference type="ChEBI" id="CHEBI:190135"/>
    </cofactor>
</comment>
<keyword evidence="7" id="KW-0812">Transmembrane</keyword>
<keyword evidence="9" id="KW-0413">Isomerase</keyword>
<evidence type="ECO:0000256" key="1">
    <source>
        <dbReference type="ARBA" id="ARBA00006347"/>
    </source>
</evidence>
<dbReference type="GO" id="GO:0006457">
    <property type="term" value="P:protein folding"/>
    <property type="evidence" value="ECO:0007669"/>
    <property type="project" value="TreeGrafter"/>
</dbReference>
<dbReference type="Pfam" id="PF09360">
    <property type="entry name" value="zf-CDGSH"/>
    <property type="match status" value="1"/>
</dbReference>
<dbReference type="AlphaFoldDB" id="A0A4Z2CU48"/>
<gene>
    <name evidence="9" type="ORF">EWB00_007678</name>
</gene>
<dbReference type="InterPro" id="IPR036249">
    <property type="entry name" value="Thioredoxin-like_sf"/>
</dbReference>
<keyword evidence="10" id="KW-1185">Reference proteome</keyword>
<keyword evidence="7" id="KW-0472">Membrane</keyword>
<evidence type="ECO:0000256" key="2">
    <source>
        <dbReference type="ARBA" id="ARBA00022714"/>
    </source>
</evidence>
<dbReference type="InterPro" id="IPR042216">
    <property type="entry name" value="MitoNEET_CISD"/>
</dbReference>
<evidence type="ECO:0000313" key="9">
    <source>
        <dbReference type="EMBL" id="TNN07510.1"/>
    </source>
</evidence>
<sequence>MYFYLFNISKCLYFNLAVLMYSFSAIYPFLLKIRPCIHLSQCGGRYFPPGTLYRPHNERFDENCERRPLPHPETPRFQELPATDPKRKAKIAGKRPHHMICEPNEVYWWCSCGHSKRQPFCDGHHMRILGTNATFKINKPQFKPIRLVYKQPSEVWFCTCKQTSEPPYCDGSHNCEEIIMYSLNELIFLKLFILLLNSLQFSTNFINNQNDWVNDTIEQIDNFTLYQIMSIEKHVVVYFYDYGHKQESVYKLLSEMSNKVRETMLPISVFTVCVTYFDDVIQKLNIYSPSVTYFRDGGQYKYEYKEAMKINKNRTNPIYEWIRLKIGSPMKLLRNIKETEEFVSNNNLIAIMFMKETNQKILKNLSIVAEHVDHIAYGLVYDKIIFNHFNITNQSLLIIRKESENTEPINLIYSNDNWTIESLGSYLLIESLPIVNEFQFNELTYFDSSTIKYNAYLFLIQSDFEFLLALNNYQNACKLFRKEIRCYYVDMTKKSNSVFCQQHGVHVGYGYPRFQLVTTSNIKSSLRYRLKETVKFEFGLKKFNDPTLMNMIESYEIINFFHQLLQHKLSPIYISEIIPEYDNNDLDDYEYQGHIPITTNITKTSLNKLNFIHKIVGATFKELVNNPQWTSVVYFTAKWCIGCNQTIYKEFTKLAQYYQKVNRNDLLFGYTNYELNDYEELTATKMPRIKIFPKQSTVQIDYEGVESFHHIKKFIESVEGRY</sequence>
<dbReference type="Pfam" id="PF00085">
    <property type="entry name" value="Thioredoxin"/>
    <property type="match status" value="1"/>
</dbReference>
<keyword evidence="3" id="KW-0479">Metal-binding</keyword>
<dbReference type="GO" id="GO:0046872">
    <property type="term" value="F:metal ion binding"/>
    <property type="evidence" value="ECO:0007669"/>
    <property type="project" value="UniProtKB-KW"/>
</dbReference>
<dbReference type="Proteomes" id="UP000311919">
    <property type="component" value="Unassembled WGS sequence"/>
</dbReference>
<evidence type="ECO:0000256" key="6">
    <source>
        <dbReference type="ARBA" id="ARBA00034078"/>
    </source>
</evidence>
<dbReference type="GO" id="GO:0051537">
    <property type="term" value="F:2 iron, 2 sulfur cluster binding"/>
    <property type="evidence" value="ECO:0007669"/>
    <property type="project" value="UniProtKB-KW"/>
</dbReference>
<dbReference type="GO" id="GO:0034976">
    <property type="term" value="P:response to endoplasmic reticulum stress"/>
    <property type="evidence" value="ECO:0007669"/>
    <property type="project" value="TreeGrafter"/>
</dbReference>
<dbReference type="InterPro" id="IPR013766">
    <property type="entry name" value="Thioredoxin_domain"/>
</dbReference>
<keyword evidence="2" id="KW-0001">2Fe-2S</keyword>
<dbReference type="Gene3D" id="3.40.5.90">
    <property type="entry name" value="CDGSH iron-sulfur domain, mitoNEET-type"/>
    <property type="match status" value="2"/>
</dbReference>
<comment type="caution">
    <text evidence="9">The sequence shown here is derived from an EMBL/GenBank/DDBJ whole genome shotgun (WGS) entry which is preliminary data.</text>
</comment>
<name>A0A4Z2CU48_SCHJA</name>
<feature type="transmembrane region" description="Helical" evidence="7">
    <location>
        <begin position="12"/>
        <end position="31"/>
    </location>
</feature>
<reference evidence="9 10" key="1">
    <citation type="submission" date="2019-03" db="EMBL/GenBank/DDBJ databases">
        <title>An improved genome assembly of the fluke Schistosoma japonicum.</title>
        <authorList>
            <person name="Hu W."/>
            <person name="Luo F."/>
            <person name="Yin M."/>
            <person name="Mo X."/>
            <person name="Sun C."/>
            <person name="Wu Q."/>
            <person name="Zhu B."/>
            <person name="Xiang M."/>
            <person name="Wang J."/>
            <person name="Wang Y."/>
            <person name="Zhang T."/>
            <person name="Xu B."/>
            <person name="Zheng H."/>
            <person name="Feng Z."/>
        </authorList>
    </citation>
    <scope>NUCLEOTIDE SEQUENCE [LARGE SCALE GENOMIC DNA]</scope>
    <source>
        <strain evidence="9">HuSjv2</strain>
        <tissue evidence="9">Worms</tissue>
    </source>
</reference>
<evidence type="ECO:0000256" key="4">
    <source>
        <dbReference type="ARBA" id="ARBA00023004"/>
    </source>
</evidence>
<proteinExistence type="inferred from homology"/>
<keyword evidence="5" id="KW-0411">Iron-sulfur</keyword>
<evidence type="ECO:0000256" key="3">
    <source>
        <dbReference type="ARBA" id="ARBA00022723"/>
    </source>
</evidence>
<dbReference type="Pfam" id="PF13848">
    <property type="entry name" value="Thioredoxin_6"/>
    <property type="match status" value="1"/>
</dbReference>
<dbReference type="SUPFAM" id="SSF52833">
    <property type="entry name" value="Thioredoxin-like"/>
    <property type="match status" value="2"/>
</dbReference>
<evidence type="ECO:0000313" key="10">
    <source>
        <dbReference type="Proteomes" id="UP000311919"/>
    </source>
</evidence>
<accession>A0A4Z2CU48</accession>
<evidence type="ECO:0000259" key="8">
    <source>
        <dbReference type="SMART" id="SM00704"/>
    </source>
</evidence>
<dbReference type="GO" id="GO:0003756">
    <property type="term" value="F:protein disulfide isomerase activity"/>
    <property type="evidence" value="ECO:0007669"/>
    <property type="project" value="TreeGrafter"/>
</dbReference>
<feature type="domain" description="Iron-binding zinc finger CDGSH type" evidence="8">
    <location>
        <begin position="94"/>
        <end position="131"/>
    </location>
</feature>
<protein>
    <submittedName>
        <fullName evidence="9">Protein disulfide-isomerase</fullName>
    </submittedName>
</protein>
<dbReference type="PANTHER" id="PTHR18929">
    <property type="entry name" value="PROTEIN DISULFIDE ISOMERASE"/>
    <property type="match status" value="1"/>
</dbReference>
<dbReference type="GO" id="GO:0005783">
    <property type="term" value="C:endoplasmic reticulum"/>
    <property type="evidence" value="ECO:0007669"/>
    <property type="project" value="TreeGrafter"/>
</dbReference>
<keyword evidence="7" id="KW-1133">Transmembrane helix</keyword>
<dbReference type="EMBL" id="SKCS01000428">
    <property type="protein sequence ID" value="TNN07510.1"/>
    <property type="molecule type" value="Genomic_DNA"/>
</dbReference>
<dbReference type="Gene3D" id="3.40.30.10">
    <property type="entry name" value="Glutaredoxin"/>
    <property type="match status" value="3"/>
</dbReference>